<accession>A0A418M4A9</accession>
<name>A0A418M4A9_9BACT</name>
<protein>
    <submittedName>
        <fullName evidence="1">Uncharacterized protein</fullName>
    </submittedName>
</protein>
<reference evidence="1 2" key="1">
    <citation type="submission" date="2018-08" db="EMBL/GenBank/DDBJ databases">
        <title>Fibrisoma montanum sp. nov., isolated from Danxia mountain soil.</title>
        <authorList>
            <person name="Huang Y."/>
        </authorList>
    </citation>
    <scope>NUCLEOTIDE SEQUENCE [LARGE SCALE GENOMIC DNA]</scope>
    <source>
        <strain evidence="1 2">HYT19</strain>
    </source>
</reference>
<gene>
    <name evidence="1" type="ORF">DYU11_21120</name>
</gene>
<evidence type="ECO:0000313" key="1">
    <source>
        <dbReference type="EMBL" id="RIV20549.1"/>
    </source>
</evidence>
<dbReference type="AlphaFoldDB" id="A0A418M4A9"/>
<evidence type="ECO:0000313" key="2">
    <source>
        <dbReference type="Proteomes" id="UP000283523"/>
    </source>
</evidence>
<comment type="caution">
    <text evidence="1">The sequence shown here is derived from an EMBL/GenBank/DDBJ whole genome shotgun (WGS) entry which is preliminary data.</text>
</comment>
<dbReference type="EMBL" id="QXED01000006">
    <property type="protein sequence ID" value="RIV20549.1"/>
    <property type="molecule type" value="Genomic_DNA"/>
</dbReference>
<keyword evidence="2" id="KW-1185">Reference proteome</keyword>
<sequence length="121" mass="13902">MSRIMNRFGQSGYGWSSHDEWEKANEPCYSCRHFTIPAESEEITEGNKRVVTMKNRRADFDKDAIGGYCEVLKKLVDGNVLRRRSACQGDGYYARKSEDEQPKVGLLYMGDGQMELFEFSP</sequence>
<dbReference type="Proteomes" id="UP000283523">
    <property type="component" value="Unassembled WGS sequence"/>
</dbReference>
<proteinExistence type="predicted"/>
<organism evidence="1 2">
    <name type="scientific">Fibrisoma montanum</name>
    <dbReference type="NCBI Taxonomy" id="2305895"/>
    <lineage>
        <taxon>Bacteria</taxon>
        <taxon>Pseudomonadati</taxon>
        <taxon>Bacteroidota</taxon>
        <taxon>Cytophagia</taxon>
        <taxon>Cytophagales</taxon>
        <taxon>Spirosomataceae</taxon>
        <taxon>Fibrisoma</taxon>
    </lineage>
</organism>